<keyword evidence="1" id="KW-0813">Transport</keyword>
<dbReference type="PANTHER" id="PTHR43298:SF2">
    <property type="entry name" value="FMN_FAD EXPORTER YEEO-RELATED"/>
    <property type="match status" value="1"/>
</dbReference>
<dbReference type="Proteomes" id="UP000722459">
    <property type="component" value="Unassembled WGS sequence"/>
</dbReference>
<name>A0A8T5GFZ8_9ARCH</name>
<feature type="transmembrane region" description="Helical" evidence="2">
    <location>
        <begin position="12"/>
        <end position="39"/>
    </location>
</feature>
<dbReference type="Pfam" id="PF01554">
    <property type="entry name" value="MatE"/>
    <property type="match status" value="1"/>
</dbReference>
<evidence type="ECO:0000256" key="2">
    <source>
        <dbReference type="SAM" id="Phobius"/>
    </source>
</evidence>
<dbReference type="InterPro" id="IPR002528">
    <property type="entry name" value="MATE_fam"/>
</dbReference>
<evidence type="ECO:0000256" key="1">
    <source>
        <dbReference type="ARBA" id="ARBA00022448"/>
    </source>
</evidence>
<accession>A0A8T5GFZ8</accession>
<dbReference type="GO" id="GO:0015297">
    <property type="term" value="F:antiporter activity"/>
    <property type="evidence" value="ECO:0007669"/>
    <property type="project" value="InterPro"/>
</dbReference>
<sequence length="139" mass="15381">KFDLINQTLKKASFLSFTFLTILGIILFVLAEIIVAIFVPGELEVIANTATFIKLMALSFGLLGIMTVMIGSIRGAGDTKKAMVLSILLLLFQIIFAATLPIWFGVTGLWLSFPGAIILTFFIALYYAIKMNWKKSRLI</sequence>
<reference evidence="3" key="1">
    <citation type="journal article" date="2021" name="ISME J.">
        <title>Mercury methylation by metabolically versatile and cosmopolitan marine bacteria.</title>
        <authorList>
            <person name="Lin H."/>
            <person name="Ascher D.B."/>
            <person name="Myung Y."/>
            <person name="Lamborg C.H."/>
            <person name="Hallam S.J."/>
            <person name="Gionfriddo C.M."/>
            <person name="Holt K.E."/>
            <person name="Moreau J.W."/>
        </authorList>
    </citation>
    <scope>NUCLEOTIDE SEQUENCE</scope>
    <source>
        <strain evidence="3">SI075_bin30</strain>
    </source>
</reference>
<evidence type="ECO:0000313" key="3">
    <source>
        <dbReference type="EMBL" id="MBT4870911.1"/>
    </source>
</evidence>
<dbReference type="EMBL" id="JABJNZ010000062">
    <property type="protein sequence ID" value="MBT4870911.1"/>
    <property type="molecule type" value="Genomic_DNA"/>
</dbReference>
<gene>
    <name evidence="3" type="ORF">HON47_05025</name>
</gene>
<dbReference type="PANTHER" id="PTHR43298">
    <property type="entry name" value="MULTIDRUG RESISTANCE PROTEIN NORM-RELATED"/>
    <property type="match status" value="1"/>
</dbReference>
<proteinExistence type="predicted"/>
<keyword evidence="2" id="KW-0812">Transmembrane</keyword>
<comment type="caution">
    <text evidence="3">The sequence shown here is derived from an EMBL/GenBank/DDBJ whole genome shotgun (WGS) entry which is preliminary data.</text>
</comment>
<protein>
    <recommendedName>
        <fullName evidence="5">MATE family efflux transporter</fullName>
    </recommendedName>
</protein>
<dbReference type="GO" id="GO:0005886">
    <property type="term" value="C:plasma membrane"/>
    <property type="evidence" value="ECO:0007669"/>
    <property type="project" value="TreeGrafter"/>
</dbReference>
<organism evidence="3 4">
    <name type="scientific">Candidatus Iainarchaeum sp</name>
    <dbReference type="NCBI Taxonomy" id="3101447"/>
    <lineage>
        <taxon>Archaea</taxon>
        <taxon>Candidatus Iainarchaeota</taxon>
        <taxon>Candidatus Iainarchaeia</taxon>
        <taxon>Candidatus Iainarchaeales</taxon>
        <taxon>Candidatus Iainarchaeaceae</taxon>
        <taxon>Candidatus Iainarchaeum</taxon>
    </lineage>
</organism>
<dbReference type="AlphaFoldDB" id="A0A8T5GFZ8"/>
<feature type="non-terminal residue" evidence="3">
    <location>
        <position position="1"/>
    </location>
</feature>
<feature type="transmembrane region" description="Helical" evidence="2">
    <location>
        <begin position="82"/>
        <end position="104"/>
    </location>
</feature>
<keyword evidence="2" id="KW-1133">Transmembrane helix</keyword>
<feature type="transmembrane region" description="Helical" evidence="2">
    <location>
        <begin position="45"/>
        <end position="70"/>
    </location>
</feature>
<evidence type="ECO:0008006" key="5">
    <source>
        <dbReference type="Google" id="ProtNLM"/>
    </source>
</evidence>
<feature type="transmembrane region" description="Helical" evidence="2">
    <location>
        <begin position="110"/>
        <end position="129"/>
    </location>
</feature>
<keyword evidence="2" id="KW-0472">Membrane</keyword>
<dbReference type="InterPro" id="IPR050222">
    <property type="entry name" value="MATE_MdtK"/>
</dbReference>
<dbReference type="GO" id="GO:0042910">
    <property type="term" value="F:xenobiotic transmembrane transporter activity"/>
    <property type="evidence" value="ECO:0007669"/>
    <property type="project" value="InterPro"/>
</dbReference>
<evidence type="ECO:0000313" key="4">
    <source>
        <dbReference type="Proteomes" id="UP000722459"/>
    </source>
</evidence>